<name>A0AAI9SY16_9ASCO</name>
<evidence type="ECO:0000256" key="2">
    <source>
        <dbReference type="ARBA" id="ARBA00004569"/>
    </source>
</evidence>
<accession>A0AAI9SY16</accession>
<keyword evidence="10" id="KW-0472">Membrane</keyword>
<dbReference type="RefSeq" id="XP_049180955.1">
    <property type="nucleotide sequence ID" value="XM_049323168.1"/>
</dbReference>
<feature type="disulfide bond" evidence="12">
    <location>
        <begin position="13"/>
        <end position="45"/>
    </location>
</feature>
<dbReference type="Pfam" id="PF10200">
    <property type="entry name" value="Ndufs5"/>
    <property type="match status" value="1"/>
</dbReference>
<evidence type="ECO:0000256" key="10">
    <source>
        <dbReference type="ARBA" id="ARBA00023136"/>
    </source>
</evidence>
<evidence type="ECO:0000256" key="12">
    <source>
        <dbReference type="PIRSR" id="PIRSR619342-50"/>
    </source>
</evidence>
<evidence type="ECO:0000256" key="7">
    <source>
        <dbReference type="ARBA" id="ARBA00022792"/>
    </source>
</evidence>
<comment type="function">
    <text evidence="1">Accessory subunit of the mitochondrial membrane respiratory chain NADH dehydrogenase (Complex I), that is believed not to be involved in catalysis. Complex I functions in the transfer of electrons from NADH to the respiratory chain. The immediate electron acceptor for the enzyme is believed to be ubiquinone.</text>
</comment>
<organism evidence="13 14">
    <name type="scientific">Candida oxycetoniae</name>
    <dbReference type="NCBI Taxonomy" id="497107"/>
    <lineage>
        <taxon>Eukaryota</taxon>
        <taxon>Fungi</taxon>
        <taxon>Dikarya</taxon>
        <taxon>Ascomycota</taxon>
        <taxon>Saccharomycotina</taxon>
        <taxon>Pichiomycetes</taxon>
        <taxon>Debaryomycetaceae</taxon>
        <taxon>Candida/Lodderomyces clade</taxon>
        <taxon>Candida</taxon>
    </lineage>
</organism>
<evidence type="ECO:0000256" key="8">
    <source>
        <dbReference type="ARBA" id="ARBA00022982"/>
    </source>
</evidence>
<keyword evidence="8" id="KW-0249">Electron transport</keyword>
<protein>
    <submittedName>
        <fullName evidence="13">Uncharacterized protein</fullName>
    </submittedName>
</protein>
<dbReference type="GeneID" id="73379604"/>
<evidence type="ECO:0000256" key="9">
    <source>
        <dbReference type="ARBA" id="ARBA00023128"/>
    </source>
</evidence>
<dbReference type="AlphaFoldDB" id="A0AAI9SY16"/>
<evidence type="ECO:0000313" key="14">
    <source>
        <dbReference type="Proteomes" id="UP001202479"/>
    </source>
</evidence>
<evidence type="ECO:0000256" key="6">
    <source>
        <dbReference type="ARBA" id="ARBA00022660"/>
    </source>
</evidence>
<evidence type="ECO:0000313" key="13">
    <source>
        <dbReference type="EMBL" id="KAI3405210.1"/>
    </source>
</evidence>
<dbReference type="CDD" id="cd24141">
    <property type="entry name" value="NDUFS5-like"/>
    <property type="match status" value="1"/>
</dbReference>
<sequence>MQPYSRFGGTRRCFYEFQLLVNCHTSADVKSKKQCLPAFDDYNECLHGLKERSKARTMAEQLAENEKSGKGITANELYKKGNQIYENLNLVSETK</sequence>
<keyword evidence="7" id="KW-0999">Mitochondrion inner membrane</keyword>
<proteinExistence type="inferred from homology"/>
<keyword evidence="14" id="KW-1185">Reference proteome</keyword>
<evidence type="ECO:0000256" key="1">
    <source>
        <dbReference type="ARBA" id="ARBA00003195"/>
    </source>
</evidence>
<evidence type="ECO:0000256" key="3">
    <source>
        <dbReference type="ARBA" id="ARBA00004637"/>
    </source>
</evidence>
<feature type="disulfide bond" evidence="12">
    <location>
        <begin position="23"/>
        <end position="35"/>
    </location>
</feature>
<keyword evidence="6" id="KW-0679">Respiratory chain</keyword>
<comment type="similarity">
    <text evidence="4">Belongs to the complex I NDUFS5 subunit family.</text>
</comment>
<keyword evidence="5" id="KW-0813">Transport</keyword>
<dbReference type="EMBL" id="JAHUZD010000058">
    <property type="protein sequence ID" value="KAI3405210.1"/>
    <property type="molecule type" value="Genomic_DNA"/>
</dbReference>
<evidence type="ECO:0000256" key="11">
    <source>
        <dbReference type="ARBA" id="ARBA00023157"/>
    </source>
</evidence>
<reference evidence="13" key="1">
    <citation type="journal article" date="2022" name="DNA Res.">
        <title>Genome analysis of five recently described species of the CUG-Ser clade uncovers Candida theae as a new hybrid lineage with pathogenic potential in the Candida parapsilosis species complex.</title>
        <authorList>
            <person name="Mixao V."/>
            <person name="Del Olmo V."/>
            <person name="Hegedusova E."/>
            <person name="Saus E."/>
            <person name="Pryszcz L."/>
            <person name="Cillingova A."/>
            <person name="Nosek J."/>
            <person name="Gabaldon T."/>
        </authorList>
    </citation>
    <scope>NUCLEOTIDE SEQUENCE</scope>
    <source>
        <strain evidence="13">CBS 10844</strain>
    </source>
</reference>
<comment type="subcellular location">
    <subcellularLocation>
        <location evidence="3">Mitochondrion inner membrane</location>
        <topology evidence="3">Peripheral membrane protein</topology>
    </subcellularLocation>
    <subcellularLocation>
        <location evidence="2">Mitochondrion intermembrane space</location>
    </subcellularLocation>
</comment>
<dbReference type="GO" id="GO:0005743">
    <property type="term" value="C:mitochondrial inner membrane"/>
    <property type="evidence" value="ECO:0007669"/>
    <property type="project" value="UniProtKB-SubCell"/>
</dbReference>
<comment type="caution">
    <text evidence="13">The sequence shown here is derived from an EMBL/GenBank/DDBJ whole genome shotgun (WGS) entry which is preliminary data.</text>
</comment>
<evidence type="ECO:0000256" key="5">
    <source>
        <dbReference type="ARBA" id="ARBA00022448"/>
    </source>
</evidence>
<dbReference type="GO" id="GO:0005758">
    <property type="term" value="C:mitochondrial intermembrane space"/>
    <property type="evidence" value="ECO:0007669"/>
    <property type="project" value="UniProtKB-SubCell"/>
</dbReference>
<dbReference type="Proteomes" id="UP001202479">
    <property type="component" value="Unassembled WGS sequence"/>
</dbReference>
<gene>
    <name evidence="13" type="ORF">KGF56_001987</name>
</gene>
<keyword evidence="9" id="KW-0496">Mitochondrion</keyword>
<evidence type="ECO:0000256" key="4">
    <source>
        <dbReference type="ARBA" id="ARBA00007372"/>
    </source>
</evidence>
<dbReference type="InterPro" id="IPR019342">
    <property type="entry name" value="NADH_UbQ_OxRdtase_FeS-su5"/>
</dbReference>
<keyword evidence="11 12" id="KW-1015">Disulfide bond</keyword>